<dbReference type="GO" id="GO:0004029">
    <property type="term" value="F:aldehyde dehydrogenase (NAD+) activity"/>
    <property type="evidence" value="ECO:0007669"/>
    <property type="project" value="TreeGrafter"/>
</dbReference>
<gene>
    <name evidence="2" type="ORF">BV898_08276</name>
</gene>
<evidence type="ECO:0000313" key="3">
    <source>
        <dbReference type="Proteomes" id="UP000192578"/>
    </source>
</evidence>
<organism evidence="2 3">
    <name type="scientific">Hypsibius exemplaris</name>
    <name type="common">Freshwater tardigrade</name>
    <dbReference type="NCBI Taxonomy" id="2072580"/>
    <lineage>
        <taxon>Eukaryota</taxon>
        <taxon>Metazoa</taxon>
        <taxon>Ecdysozoa</taxon>
        <taxon>Tardigrada</taxon>
        <taxon>Eutardigrada</taxon>
        <taxon>Parachela</taxon>
        <taxon>Hypsibioidea</taxon>
        <taxon>Hypsibiidae</taxon>
        <taxon>Hypsibius</taxon>
    </lineage>
</organism>
<dbReference type="GO" id="GO:0016301">
    <property type="term" value="F:kinase activity"/>
    <property type="evidence" value="ECO:0007669"/>
    <property type="project" value="UniProtKB-KW"/>
</dbReference>
<dbReference type="AlphaFoldDB" id="A0A1W0WR39"/>
<dbReference type="SUPFAM" id="SSF51735">
    <property type="entry name" value="NAD(P)-binding Rossmann-fold domains"/>
    <property type="match status" value="1"/>
</dbReference>
<keyword evidence="2" id="KW-0808">Transferase</keyword>
<evidence type="ECO:0000313" key="2">
    <source>
        <dbReference type="EMBL" id="OQV17652.1"/>
    </source>
</evidence>
<sequence>MGTGDEEKSPPEPPPVIFIHRIDTYFGKVLAQQLGTNQPNATTSDVPDSGANFKGLTFLDAPGAPDCFQIIGSYRLPKIPDDSLIPKLDRSPPPPKVPAARELFSVDSEEELLKALDRAKIHIYHTADEDGENELFSDVEKALTAAKAHLLANKNKKTVFLVSPLMTWCKTRVKVPKLKPKDGEKEEEEEQVEDEPQPLTEEEAKRRKPHTKFKAHLDMEKDLLKFAKNSHRRISATVVGAGLTYGYGERILRWYFKDAWHNAPVLTVLGDGKNQVPMIHVRDLAQVLQNMCDSKPKTRYIIAIDAGIHTYQELVTGIAKQLTGGTVINIPPETLVVEKKVSQIDSELLTADLLFEARTILETMKIQWTAEEGFLKALPKVIREYKTLQNLTPIKVAIIGPPFSGKTTMAMKLADYYKLHYVSAENIVKDTEVKLAVKLRPVVASPAITVVKVPTTEISETEDDEKPAKSVKIPANESEDANDDGDQIGIQAAKKLLAEMQDSRNENNGHLGEAMIVRLLREKLLSKACLNQGYVLDGAPASYNMAKELFAPVELEEEEEKEEESRENEEDIDNEMPPTDKKLVPGNVNN</sequence>
<dbReference type="Proteomes" id="UP000192578">
    <property type="component" value="Unassembled WGS sequence"/>
</dbReference>
<dbReference type="OrthoDB" id="10262413at2759"/>
<name>A0A1W0WR39_HYPEX</name>
<keyword evidence="2" id="KW-0418">Kinase</keyword>
<dbReference type="InterPro" id="IPR051783">
    <property type="entry name" value="NAD(P)-dependent_oxidoreduct"/>
</dbReference>
<dbReference type="EMBL" id="MTYJ01000058">
    <property type="protein sequence ID" value="OQV17652.1"/>
    <property type="molecule type" value="Genomic_DNA"/>
</dbReference>
<dbReference type="PANTHER" id="PTHR48079">
    <property type="entry name" value="PROTEIN YEEZ"/>
    <property type="match status" value="1"/>
</dbReference>
<dbReference type="Gene3D" id="3.40.50.300">
    <property type="entry name" value="P-loop containing nucleotide triphosphate hydrolases"/>
    <property type="match status" value="1"/>
</dbReference>
<dbReference type="PANTHER" id="PTHR48079:SF6">
    <property type="entry name" value="NAD(P)-BINDING DOMAIN-CONTAINING PROTEIN-RELATED"/>
    <property type="match status" value="1"/>
</dbReference>
<protein>
    <submittedName>
        <fullName evidence="2">Adenylate kinase 7</fullName>
    </submittedName>
</protein>
<accession>A0A1W0WR39</accession>
<feature type="compositionally biased region" description="Acidic residues" evidence="1">
    <location>
        <begin position="477"/>
        <end position="486"/>
    </location>
</feature>
<feature type="compositionally biased region" description="Acidic residues" evidence="1">
    <location>
        <begin position="554"/>
        <end position="574"/>
    </location>
</feature>
<keyword evidence="3" id="KW-1185">Reference proteome</keyword>
<feature type="region of interest" description="Disordered" evidence="1">
    <location>
        <begin position="180"/>
        <end position="211"/>
    </location>
</feature>
<proteinExistence type="predicted"/>
<feature type="region of interest" description="Disordered" evidence="1">
    <location>
        <begin position="551"/>
        <end position="590"/>
    </location>
</feature>
<feature type="region of interest" description="Disordered" evidence="1">
    <location>
        <begin position="457"/>
        <end position="486"/>
    </location>
</feature>
<dbReference type="Gene3D" id="3.40.50.720">
    <property type="entry name" value="NAD(P)-binding Rossmann-like Domain"/>
    <property type="match status" value="1"/>
</dbReference>
<comment type="caution">
    <text evidence="2">The sequence shown here is derived from an EMBL/GenBank/DDBJ whole genome shotgun (WGS) entry which is preliminary data.</text>
</comment>
<evidence type="ECO:0000256" key="1">
    <source>
        <dbReference type="SAM" id="MobiDB-lite"/>
    </source>
</evidence>
<dbReference type="InterPro" id="IPR027417">
    <property type="entry name" value="P-loop_NTPase"/>
</dbReference>
<reference evidence="3" key="1">
    <citation type="submission" date="2017-01" db="EMBL/GenBank/DDBJ databases">
        <title>Comparative genomics of anhydrobiosis in the tardigrade Hypsibius dujardini.</title>
        <authorList>
            <person name="Yoshida Y."/>
            <person name="Koutsovoulos G."/>
            <person name="Laetsch D."/>
            <person name="Stevens L."/>
            <person name="Kumar S."/>
            <person name="Horikawa D."/>
            <person name="Ishino K."/>
            <person name="Komine S."/>
            <person name="Tomita M."/>
            <person name="Blaxter M."/>
            <person name="Arakawa K."/>
        </authorList>
    </citation>
    <scope>NUCLEOTIDE SEQUENCE [LARGE SCALE GENOMIC DNA]</scope>
    <source>
        <strain evidence="3">Z151</strain>
    </source>
</reference>
<feature type="compositionally biased region" description="Acidic residues" evidence="1">
    <location>
        <begin position="185"/>
        <end position="196"/>
    </location>
</feature>
<dbReference type="InterPro" id="IPR036291">
    <property type="entry name" value="NAD(P)-bd_dom_sf"/>
</dbReference>
<dbReference type="SUPFAM" id="SSF52540">
    <property type="entry name" value="P-loop containing nucleoside triphosphate hydrolases"/>
    <property type="match status" value="1"/>
</dbReference>
<dbReference type="GO" id="GO:0005737">
    <property type="term" value="C:cytoplasm"/>
    <property type="evidence" value="ECO:0007669"/>
    <property type="project" value="TreeGrafter"/>
</dbReference>